<dbReference type="OrthoDB" id="9804799at2"/>
<dbReference type="EMBL" id="CP021780">
    <property type="protein sequence ID" value="ASA25823.1"/>
    <property type="molecule type" value="Genomic_DNA"/>
</dbReference>
<evidence type="ECO:0000313" key="3">
    <source>
        <dbReference type="EMBL" id="ASA25823.1"/>
    </source>
</evidence>
<keyword evidence="1" id="KW-1133">Transmembrane helix</keyword>
<dbReference type="PANTHER" id="PTHR34978:SF3">
    <property type="entry name" value="SLR0241 PROTEIN"/>
    <property type="match status" value="1"/>
</dbReference>
<feature type="transmembrane region" description="Helical" evidence="1">
    <location>
        <begin position="35"/>
        <end position="54"/>
    </location>
</feature>
<feature type="transmembrane region" description="Helical" evidence="1">
    <location>
        <begin position="6"/>
        <end position="28"/>
    </location>
</feature>
<dbReference type="RefSeq" id="WP_087919783.1">
    <property type="nucleotide sequence ID" value="NZ_CP021780.1"/>
</dbReference>
<proteinExistence type="predicted"/>
<evidence type="ECO:0000259" key="2">
    <source>
        <dbReference type="Pfam" id="PF05569"/>
    </source>
</evidence>
<evidence type="ECO:0000313" key="4">
    <source>
        <dbReference type="Proteomes" id="UP000249890"/>
    </source>
</evidence>
<accession>A0A2Z2KPY8</accession>
<dbReference type="CDD" id="cd07341">
    <property type="entry name" value="M56_BlaR1_MecR1_like"/>
    <property type="match status" value="1"/>
</dbReference>
<keyword evidence="4" id="KW-1185">Reference proteome</keyword>
<protein>
    <recommendedName>
        <fullName evidence="2">Peptidase M56 domain-containing protein</fullName>
    </recommendedName>
</protein>
<organism evidence="3 4">
    <name type="scientific">Paenibacillus donghaensis</name>
    <dbReference type="NCBI Taxonomy" id="414771"/>
    <lineage>
        <taxon>Bacteria</taxon>
        <taxon>Bacillati</taxon>
        <taxon>Bacillota</taxon>
        <taxon>Bacilli</taxon>
        <taxon>Bacillales</taxon>
        <taxon>Paenibacillaceae</taxon>
        <taxon>Paenibacillus</taxon>
    </lineage>
</organism>
<dbReference type="Pfam" id="PF05569">
    <property type="entry name" value="Peptidase_M56"/>
    <property type="match status" value="1"/>
</dbReference>
<evidence type="ECO:0000256" key="1">
    <source>
        <dbReference type="SAM" id="Phobius"/>
    </source>
</evidence>
<dbReference type="Proteomes" id="UP000249890">
    <property type="component" value="Chromosome"/>
</dbReference>
<feature type="transmembrane region" description="Helical" evidence="1">
    <location>
        <begin position="119"/>
        <end position="141"/>
    </location>
</feature>
<dbReference type="InterPro" id="IPR008756">
    <property type="entry name" value="Peptidase_M56"/>
</dbReference>
<dbReference type="PANTHER" id="PTHR34978">
    <property type="entry name" value="POSSIBLE SENSOR-TRANSDUCER PROTEIN BLAR"/>
    <property type="match status" value="1"/>
</dbReference>
<feature type="transmembrane region" description="Helical" evidence="1">
    <location>
        <begin position="211"/>
        <end position="229"/>
    </location>
</feature>
<dbReference type="KEGG" id="pdh:B9T62_36900"/>
<keyword evidence="1" id="KW-0472">Membrane</keyword>
<dbReference type="AlphaFoldDB" id="A0A2Z2KPY8"/>
<sequence length="443" mass="49094">MTAGFTAILNMTITASYVAAAVMVIRLFLNKAPKIFSYVLWLAVLIRLVLPFSFPSAFSFLSFLTPTSRTGTGALEFVPSTLGLMLQPAVDTGVGLVNQAVNTSLPAGTPTASVNPMTIIMEIAGMVWVIGMVVLLLYFVVSYFKITSNLKTATLVSGNIYETDRITTPLVCGFIKPKIYVPLGLSDHELSYIVAHEQVHIRRLDYLVKPFAWLLLSVYWFNPLMWVSFNLMSKDMEMSCDEKVIASMGQEVKLSYSKSLLSLSVRSSGFSLGRPLAFGESHIQARIRNVLSYRKPRAPVTAAACVFSLICILGFTANPQGTPGIPLKTMENHAAVWANALIIRDGEPRYEMMSETMREKFKQEQIARSGEDWNYNIGVSSPWVVTFEVKIEDHTAHITYFTQTSEPASYLSEEAVTFGRVEGEVVVVGYESVYEDVKVEDGM</sequence>
<reference evidence="3 4" key="1">
    <citation type="submission" date="2017-06" db="EMBL/GenBank/DDBJ databases">
        <title>Complete genome sequence of Paenibacillus donghaensis KCTC 13049T isolated from East Sea sediment, South Korea.</title>
        <authorList>
            <person name="Jung B.K."/>
            <person name="Hong S.-J."/>
            <person name="Shin J.-H."/>
        </authorList>
    </citation>
    <scope>NUCLEOTIDE SEQUENCE [LARGE SCALE GENOMIC DNA]</scope>
    <source>
        <strain evidence="3 4">KCTC 13049</strain>
    </source>
</reference>
<name>A0A2Z2KPY8_9BACL</name>
<dbReference type="InterPro" id="IPR052173">
    <property type="entry name" value="Beta-lactam_resp_regulator"/>
</dbReference>
<feature type="domain" description="Peptidase M56" evidence="2">
    <location>
        <begin position="8"/>
        <end position="289"/>
    </location>
</feature>
<keyword evidence="1" id="KW-0812">Transmembrane</keyword>
<gene>
    <name evidence="3" type="ORF">B9T62_36900</name>
</gene>